<feature type="non-terminal residue" evidence="2">
    <location>
        <position position="1"/>
    </location>
</feature>
<evidence type="ECO:0000313" key="3">
    <source>
        <dbReference type="Proteomes" id="UP000265618"/>
    </source>
</evidence>
<accession>A0A9K3D4S8</accession>
<protein>
    <submittedName>
        <fullName evidence="2">Uncharacterized protein</fullName>
    </submittedName>
</protein>
<dbReference type="AlphaFoldDB" id="A0A9K3D4S8"/>
<reference evidence="2 3" key="1">
    <citation type="journal article" date="2018" name="PLoS ONE">
        <title>The draft genome of Kipferlia bialata reveals reductive genome evolution in fornicate parasites.</title>
        <authorList>
            <person name="Tanifuji G."/>
            <person name="Takabayashi S."/>
            <person name="Kume K."/>
            <person name="Takagi M."/>
            <person name="Nakayama T."/>
            <person name="Kamikawa R."/>
            <person name="Inagaki Y."/>
            <person name="Hashimoto T."/>
        </authorList>
    </citation>
    <scope>NUCLEOTIDE SEQUENCE [LARGE SCALE GENOMIC DNA]</scope>
    <source>
        <strain evidence="2">NY0173</strain>
    </source>
</reference>
<dbReference type="Proteomes" id="UP000265618">
    <property type="component" value="Unassembled WGS sequence"/>
</dbReference>
<feature type="compositionally biased region" description="Basic and acidic residues" evidence="1">
    <location>
        <begin position="23"/>
        <end position="32"/>
    </location>
</feature>
<evidence type="ECO:0000313" key="2">
    <source>
        <dbReference type="EMBL" id="GIQ88846.1"/>
    </source>
</evidence>
<feature type="region of interest" description="Disordered" evidence="1">
    <location>
        <begin position="1"/>
        <end position="32"/>
    </location>
</feature>
<name>A0A9K3D4S8_9EUKA</name>
<sequence length="57" mass="6180">MGEEEITATRQCQAVVDTASEEDVSKEVVDRDRKQTKGEELANTISHAAMCLAAVLT</sequence>
<keyword evidence="3" id="KW-1185">Reference proteome</keyword>
<organism evidence="2 3">
    <name type="scientific">Kipferlia bialata</name>
    <dbReference type="NCBI Taxonomy" id="797122"/>
    <lineage>
        <taxon>Eukaryota</taxon>
        <taxon>Metamonada</taxon>
        <taxon>Carpediemonas-like organisms</taxon>
        <taxon>Kipferlia</taxon>
    </lineage>
</organism>
<comment type="caution">
    <text evidence="2">The sequence shown here is derived from an EMBL/GenBank/DDBJ whole genome shotgun (WGS) entry which is preliminary data.</text>
</comment>
<proteinExistence type="predicted"/>
<dbReference type="EMBL" id="BDIP01004446">
    <property type="protein sequence ID" value="GIQ88846.1"/>
    <property type="molecule type" value="Genomic_DNA"/>
</dbReference>
<gene>
    <name evidence="2" type="ORF">KIPB_011186</name>
</gene>
<evidence type="ECO:0000256" key="1">
    <source>
        <dbReference type="SAM" id="MobiDB-lite"/>
    </source>
</evidence>